<comment type="similarity">
    <text evidence="1">Belongs to the prokaryotic/mitochondrial release factor family.</text>
</comment>
<gene>
    <name evidence="3" type="primary">prfB_30</name>
    <name evidence="3" type="ORF">SDC9_79595</name>
</gene>
<protein>
    <submittedName>
        <fullName evidence="3">Peptide chain release factor 2</fullName>
    </submittedName>
</protein>
<dbReference type="AlphaFoldDB" id="A0A644YYC0"/>
<dbReference type="GO" id="GO:0009507">
    <property type="term" value="C:chloroplast"/>
    <property type="evidence" value="ECO:0007669"/>
    <property type="project" value="TreeGrafter"/>
</dbReference>
<dbReference type="Pfam" id="PF00472">
    <property type="entry name" value="RF-1"/>
    <property type="match status" value="1"/>
</dbReference>
<organism evidence="3">
    <name type="scientific">bioreactor metagenome</name>
    <dbReference type="NCBI Taxonomy" id="1076179"/>
    <lineage>
        <taxon>unclassified sequences</taxon>
        <taxon>metagenomes</taxon>
        <taxon>ecological metagenomes</taxon>
    </lineage>
</organism>
<dbReference type="PANTHER" id="PTHR43804:SF6">
    <property type="entry name" value="CLASS I PEPTIDE CHAIN RELEASE FACTOR"/>
    <property type="match status" value="1"/>
</dbReference>
<dbReference type="EMBL" id="VSSQ01006535">
    <property type="protein sequence ID" value="MPM33028.1"/>
    <property type="molecule type" value="Genomic_DNA"/>
</dbReference>
<evidence type="ECO:0000256" key="1">
    <source>
        <dbReference type="ARBA" id="ARBA00010835"/>
    </source>
</evidence>
<dbReference type="InterPro" id="IPR000352">
    <property type="entry name" value="Pep_chain_release_fac_I"/>
</dbReference>
<accession>A0A644YYC0</accession>
<feature type="domain" description="Prokaryotic-type class I peptide chain release factors" evidence="2">
    <location>
        <begin position="22"/>
        <end position="80"/>
    </location>
</feature>
<reference evidence="3" key="1">
    <citation type="submission" date="2019-08" db="EMBL/GenBank/DDBJ databases">
        <authorList>
            <person name="Kucharzyk K."/>
            <person name="Murdoch R.W."/>
            <person name="Higgins S."/>
            <person name="Loffler F."/>
        </authorList>
    </citation>
    <scope>NUCLEOTIDE SEQUENCE</scope>
</reference>
<evidence type="ECO:0000313" key="3">
    <source>
        <dbReference type="EMBL" id="MPM33028.1"/>
    </source>
</evidence>
<dbReference type="InterPro" id="IPR045853">
    <property type="entry name" value="Pep_chain_release_fac_I_sf"/>
</dbReference>
<evidence type="ECO:0000259" key="2">
    <source>
        <dbReference type="Pfam" id="PF00472"/>
    </source>
</evidence>
<sequence>MNLPARDQYLKMTDDELSACCTLDFYKGSGPGGQHRNKTSTGVRLIFQPLACQVCDDAERSQHRNRHAALLKLRLLIARTCRAPAPESPAPYRHLQRDNPEYPLELARLLDAIAAAALDHKAAARTLGLSHSALLKELGRENDVWLDFAAARHAAGLPALSRPR</sequence>
<name>A0A644YYC0_9ZZZZ</name>
<proteinExistence type="inferred from homology"/>
<dbReference type="GO" id="GO:0003747">
    <property type="term" value="F:translation release factor activity"/>
    <property type="evidence" value="ECO:0007669"/>
    <property type="project" value="InterPro"/>
</dbReference>
<dbReference type="Gene3D" id="3.30.160.20">
    <property type="match status" value="1"/>
</dbReference>
<dbReference type="InterPro" id="IPR050057">
    <property type="entry name" value="Prokaryotic/Mito_RF"/>
</dbReference>
<comment type="caution">
    <text evidence="3">The sequence shown here is derived from an EMBL/GenBank/DDBJ whole genome shotgun (WGS) entry which is preliminary data.</text>
</comment>
<dbReference type="SUPFAM" id="SSF75620">
    <property type="entry name" value="Release factor"/>
    <property type="match status" value="1"/>
</dbReference>
<dbReference type="PANTHER" id="PTHR43804">
    <property type="entry name" value="LD18447P"/>
    <property type="match status" value="1"/>
</dbReference>